<evidence type="ECO:0008006" key="3">
    <source>
        <dbReference type="Google" id="ProtNLM"/>
    </source>
</evidence>
<dbReference type="AlphaFoldDB" id="A0A5B2T9B4"/>
<evidence type="ECO:0000313" key="1">
    <source>
        <dbReference type="EMBL" id="KAA2211211.1"/>
    </source>
</evidence>
<dbReference type="EMBL" id="VUKA01000048">
    <property type="protein sequence ID" value="KAA2211211.1"/>
    <property type="molecule type" value="Genomic_DNA"/>
</dbReference>
<gene>
    <name evidence="1" type="ORF">F0Q34_21270</name>
</gene>
<proteinExistence type="predicted"/>
<accession>A0A5B2T9B4</accession>
<name>A0A5B2T9B4_9PROT</name>
<evidence type="ECO:0000313" key="2">
    <source>
        <dbReference type="Proteomes" id="UP000322110"/>
    </source>
</evidence>
<sequence>MAKTLALADFVLEEVPGAGLLVRQGGRQYLARGWSLTAEVEQVLQTLCAHGFTCLIRFEQRSGRAVHPRGAAAEYLGFSRTPEERWLLVLDQFSGRPGVTQVTVEKSYHTVLRQHGLPVIWETAGGKNLFLPVRFLDAFLGTLDEATLAAVAEGQRRENTTAAQLRRSGIVSEAQLQHVLVEQILAQEHGDLFGNVRRVQVHPVWLRAADGVFLRAGRDIPDLVVESANRAFVLELKKAVIGRAEIHQLHRYLANPAIARLAGSRPITGLLIGDRVDPGIGPEDLRPLGNHTAAVSILRYRFEDAVVLEPWCPPADPRRRSSL</sequence>
<comment type="caution">
    <text evidence="1">The sequence shown here is derived from an EMBL/GenBank/DDBJ whole genome shotgun (WGS) entry which is preliminary data.</text>
</comment>
<dbReference type="OrthoDB" id="7722761at2"/>
<keyword evidence="2" id="KW-1185">Reference proteome</keyword>
<dbReference type="Proteomes" id="UP000322110">
    <property type="component" value="Unassembled WGS sequence"/>
</dbReference>
<protein>
    <recommendedName>
        <fullName evidence="3">DUF91 domain-containing protein</fullName>
    </recommendedName>
</protein>
<organism evidence="1 2">
    <name type="scientific">Teichococcus oryzae</name>
    <dbReference type="NCBI Taxonomy" id="1608942"/>
    <lineage>
        <taxon>Bacteria</taxon>
        <taxon>Pseudomonadati</taxon>
        <taxon>Pseudomonadota</taxon>
        <taxon>Alphaproteobacteria</taxon>
        <taxon>Acetobacterales</taxon>
        <taxon>Roseomonadaceae</taxon>
        <taxon>Roseomonas</taxon>
    </lineage>
</organism>
<dbReference type="RefSeq" id="WP_149814378.1">
    <property type="nucleotide sequence ID" value="NZ_VUKA01000048.1"/>
</dbReference>
<reference evidence="1 2" key="1">
    <citation type="journal article" date="2015" name="Int. J. Syst. Evol. Microbiol.">
        <title>Roseomonas oryzae sp. nov., isolated from paddy rhizosphere soil.</title>
        <authorList>
            <person name="Ramaprasad E.V."/>
            <person name="Sasikala Ch."/>
            <person name="Ramana Ch.V."/>
        </authorList>
    </citation>
    <scope>NUCLEOTIDE SEQUENCE [LARGE SCALE GENOMIC DNA]</scope>
    <source>
        <strain evidence="1 2">KCTC 42542</strain>
    </source>
</reference>